<protein>
    <submittedName>
        <fullName evidence="3 4">DNA topoisomerase 1</fullName>
        <ecNumber evidence="3">1.3.1.74</ecNumber>
        <ecNumber evidence="3">5.99.1.2</ecNumber>
    </submittedName>
</protein>
<feature type="region of interest" description="Disordered" evidence="1">
    <location>
        <begin position="1"/>
        <end position="103"/>
    </location>
</feature>
<evidence type="ECO:0000313" key="4">
    <source>
        <dbReference type="EMBL" id="RZB73719.1"/>
    </source>
</evidence>
<evidence type="ECO:0000259" key="2">
    <source>
        <dbReference type="Pfam" id="PF02919"/>
    </source>
</evidence>
<dbReference type="SMR" id="A0A0B2SPK0"/>
<dbReference type="PANTHER" id="PTHR10290">
    <property type="entry name" value="DNA TOPOISOMERASE I"/>
    <property type="match status" value="1"/>
</dbReference>
<dbReference type="Proteomes" id="UP000289340">
    <property type="component" value="Chromosome 12"/>
</dbReference>
<organism evidence="3">
    <name type="scientific">Glycine soja</name>
    <name type="common">Wild soybean</name>
    <dbReference type="NCBI Taxonomy" id="3848"/>
    <lineage>
        <taxon>Eukaryota</taxon>
        <taxon>Viridiplantae</taxon>
        <taxon>Streptophyta</taxon>
        <taxon>Embryophyta</taxon>
        <taxon>Tracheophyta</taxon>
        <taxon>Spermatophyta</taxon>
        <taxon>Magnoliopsida</taxon>
        <taxon>eudicotyledons</taxon>
        <taxon>Gunneridae</taxon>
        <taxon>Pentapetalae</taxon>
        <taxon>rosids</taxon>
        <taxon>fabids</taxon>
        <taxon>Fabales</taxon>
        <taxon>Fabaceae</taxon>
        <taxon>Papilionoideae</taxon>
        <taxon>50 kb inversion clade</taxon>
        <taxon>NPAAA clade</taxon>
        <taxon>indigoferoid/millettioid clade</taxon>
        <taxon>Phaseoleae</taxon>
        <taxon>Glycine</taxon>
        <taxon>Glycine subgen. Soja</taxon>
    </lineage>
</organism>
<feature type="compositionally biased region" description="Basic and acidic residues" evidence="1">
    <location>
        <begin position="1"/>
        <end position="14"/>
    </location>
</feature>
<dbReference type="GO" id="GO:0003917">
    <property type="term" value="F:DNA topoisomerase type I (single strand cut, ATP-independent) activity"/>
    <property type="evidence" value="ECO:0007669"/>
    <property type="project" value="InterPro"/>
</dbReference>
<accession>A0A0B2SPK0</accession>
<dbReference type="GO" id="GO:0006265">
    <property type="term" value="P:DNA topological change"/>
    <property type="evidence" value="ECO:0007669"/>
    <property type="project" value="InterPro"/>
</dbReference>
<sequence>MAVKTSDEPNLAHDFDDDDDDGPVIYKRYSSSKKNQLHSDVRKSSSHSHDGQISNAPSAKPSPVKPSVGISNASNSLINTSSMKLPVANPKSPSLGDKQKMSIDVKEKSKSIDYCAKDYCEDSEDDEDNKPFSVGAGDGQNKRTTLVHNAVIFPPYQPHGVKMLYKGKPAEQEEPCEIQTDYMPKDRFKENFWNDWRKLLGRNHVIQNLKDCDFIPIYDWYQSEKEKKKGMTAEVYPRMGNQNHRGTASMGQ</sequence>
<dbReference type="EC" id="1.3.1.74" evidence="3"/>
<dbReference type="EMBL" id="KN641181">
    <property type="protein sequence ID" value="KHN46494.1"/>
    <property type="molecule type" value="Genomic_DNA"/>
</dbReference>
<dbReference type="InterPro" id="IPR013034">
    <property type="entry name" value="DNA_topo_DNA_db_N_dom1"/>
</dbReference>
<dbReference type="Gene3D" id="1.10.10.41">
    <property type="entry name" value="Yeast DNA topoisomerase - domain 1"/>
    <property type="match status" value="1"/>
</dbReference>
<dbReference type="PANTHER" id="PTHR10290:SF23">
    <property type="entry name" value="DNA TOPOISOMERASE 1 BETA"/>
    <property type="match status" value="1"/>
</dbReference>
<evidence type="ECO:0000313" key="5">
    <source>
        <dbReference type="Proteomes" id="UP000289340"/>
    </source>
</evidence>
<proteinExistence type="predicted"/>
<dbReference type="GO" id="GO:0003677">
    <property type="term" value="F:DNA binding"/>
    <property type="evidence" value="ECO:0007669"/>
    <property type="project" value="InterPro"/>
</dbReference>
<keyword evidence="3" id="KW-0560">Oxidoreductase</keyword>
<reference evidence="4 5" key="2">
    <citation type="submission" date="2018-09" db="EMBL/GenBank/DDBJ databases">
        <title>A high-quality reference genome of wild soybean provides a powerful tool to mine soybean genomes.</title>
        <authorList>
            <person name="Xie M."/>
            <person name="Chung C.Y.L."/>
            <person name="Li M.-W."/>
            <person name="Wong F.-L."/>
            <person name="Chan T.-F."/>
            <person name="Lam H.-M."/>
        </authorList>
    </citation>
    <scope>NUCLEOTIDE SEQUENCE [LARGE SCALE GENOMIC DNA]</scope>
    <source>
        <strain evidence="5">cv. W05</strain>
        <tissue evidence="4">Hypocotyl of etiolated seedlings</tissue>
    </source>
</reference>
<gene>
    <name evidence="4" type="ORF">D0Y65_033054</name>
    <name evidence="3" type="ORF">glysoja_035170</name>
</gene>
<feature type="domain" description="DNA topoisomerase I DNA binding eukaryotic-type" evidence="2">
    <location>
        <begin position="142"/>
        <end position="235"/>
    </location>
</feature>
<feature type="compositionally biased region" description="Polar residues" evidence="1">
    <location>
        <begin position="69"/>
        <end position="83"/>
    </location>
</feature>
<dbReference type="InterPro" id="IPR008336">
    <property type="entry name" value="TopoI_DNA-bd_euk"/>
</dbReference>
<keyword evidence="5" id="KW-1185">Reference proteome</keyword>
<dbReference type="GO" id="GO:0032440">
    <property type="term" value="F:2-alkenal reductase [NAD(P)H] activity"/>
    <property type="evidence" value="ECO:0007669"/>
    <property type="project" value="UniProtKB-EC"/>
</dbReference>
<dbReference type="Proteomes" id="UP000053555">
    <property type="component" value="Unassembled WGS sequence"/>
</dbReference>
<dbReference type="InterPro" id="IPR036202">
    <property type="entry name" value="TopoI_DNA-bd_euk_N_sf"/>
</dbReference>
<dbReference type="Pfam" id="PF02919">
    <property type="entry name" value="Topoisom_I_N"/>
    <property type="match status" value="1"/>
</dbReference>
<feature type="compositionally biased region" description="Low complexity" evidence="1">
    <location>
        <begin position="54"/>
        <end position="68"/>
    </location>
</feature>
<dbReference type="SUPFAM" id="SSF56741">
    <property type="entry name" value="Eukaryotic DNA topoisomerase I, N-terminal DNA-binding fragment"/>
    <property type="match status" value="1"/>
</dbReference>
<feature type="compositionally biased region" description="Basic and acidic residues" evidence="1">
    <location>
        <begin position="37"/>
        <end position="50"/>
    </location>
</feature>
<dbReference type="InterPro" id="IPR051062">
    <property type="entry name" value="Topoisomerase_IB"/>
</dbReference>
<reference evidence="3" key="1">
    <citation type="submission" date="2014-07" db="EMBL/GenBank/DDBJ databases">
        <title>Identification of a novel salt tolerance gene in wild soybean by whole-genome sequencing.</title>
        <authorList>
            <person name="Lam H.-M."/>
            <person name="Qi X."/>
            <person name="Li M.-W."/>
            <person name="Liu X."/>
            <person name="Xie M."/>
            <person name="Ni M."/>
            <person name="Xu X."/>
        </authorList>
    </citation>
    <scope>NUCLEOTIDE SEQUENCE [LARGE SCALE GENOMIC DNA]</scope>
    <source>
        <tissue evidence="3">Root</tissue>
    </source>
</reference>
<dbReference type="GO" id="GO:0005694">
    <property type="term" value="C:chromosome"/>
    <property type="evidence" value="ECO:0007669"/>
    <property type="project" value="InterPro"/>
</dbReference>
<dbReference type="EMBL" id="QZWG01000012">
    <property type="protein sequence ID" value="RZB73719.1"/>
    <property type="molecule type" value="Genomic_DNA"/>
</dbReference>
<dbReference type="AlphaFoldDB" id="A0A0B2SPK0"/>
<dbReference type="GO" id="GO:0005730">
    <property type="term" value="C:nucleolus"/>
    <property type="evidence" value="ECO:0007669"/>
    <property type="project" value="TreeGrafter"/>
</dbReference>
<name>A0A0B2SPK0_GLYSO</name>
<keyword evidence="3" id="KW-0413">Isomerase</keyword>
<evidence type="ECO:0000256" key="1">
    <source>
        <dbReference type="SAM" id="MobiDB-lite"/>
    </source>
</evidence>
<dbReference type="GO" id="GO:0007059">
    <property type="term" value="P:chromosome segregation"/>
    <property type="evidence" value="ECO:0007669"/>
    <property type="project" value="TreeGrafter"/>
</dbReference>
<evidence type="ECO:0000313" key="3">
    <source>
        <dbReference type="EMBL" id="KHN46494.1"/>
    </source>
</evidence>
<dbReference type="EC" id="5.99.1.2" evidence="3"/>
<feature type="region of interest" description="Disordered" evidence="1">
    <location>
        <begin position="122"/>
        <end position="141"/>
    </location>
</feature>
<dbReference type="GO" id="GO:0006260">
    <property type="term" value="P:DNA replication"/>
    <property type="evidence" value="ECO:0007669"/>
    <property type="project" value="TreeGrafter"/>
</dbReference>